<dbReference type="PROSITE" id="PS50949">
    <property type="entry name" value="HTH_GNTR"/>
    <property type="match status" value="1"/>
</dbReference>
<evidence type="ECO:0000256" key="2">
    <source>
        <dbReference type="ARBA" id="ARBA00023125"/>
    </source>
</evidence>
<evidence type="ECO:0000313" key="6">
    <source>
        <dbReference type="Proteomes" id="UP000028607"/>
    </source>
</evidence>
<protein>
    <recommendedName>
        <fullName evidence="4">HTH gntR-type domain-containing protein</fullName>
    </recommendedName>
</protein>
<dbReference type="InterPro" id="IPR036390">
    <property type="entry name" value="WH_DNA-bd_sf"/>
</dbReference>
<dbReference type="Pfam" id="PF00392">
    <property type="entry name" value="GntR"/>
    <property type="match status" value="1"/>
</dbReference>
<comment type="caution">
    <text evidence="5">The sequence shown here is derived from an EMBL/GenBank/DDBJ whole genome shotgun (WGS) entry which is preliminary data.</text>
</comment>
<evidence type="ECO:0000256" key="1">
    <source>
        <dbReference type="ARBA" id="ARBA00023015"/>
    </source>
</evidence>
<keyword evidence="3" id="KW-0804">Transcription</keyword>
<dbReference type="Gene3D" id="1.10.10.10">
    <property type="entry name" value="Winged helix-like DNA-binding domain superfamily/Winged helix DNA-binding domain"/>
    <property type="match status" value="1"/>
</dbReference>
<dbReference type="SMART" id="SM00895">
    <property type="entry name" value="FCD"/>
    <property type="match status" value="1"/>
</dbReference>
<evidence type="ECO:0000313" key="5">
    <source>
        <dbReference type="EMBL" id="KFE33719.1"/>
    </source>
</evidence>
<dbReference type="PATRIC" id="fig|1317124.6.peg.3429"/>
<organism evidence="5 6">
    <name type="scientific">Thioclava atlantica</name>
    <dbReference type="NCBI Taxonomy" id="1317124"/>
    <lineage>
        <taxon>Bacteria</taxon>
        <taxon>Pseudomonadati</taxon>
        <taxon>Pseudomonadota</taxon>
        <taxon>Alphaproteobacteria</taxon>
        <taxon>Rhodobacterales</taxon>
        <taxon>Paracoccaceae</taxon>
        <taxon>Thioclava</taxon>
    </lineage>
</organism>
<dbReference type="Proteomes" id="UP000028607">
    <property type="component" value="Unassembled WGS sequence"/>
</dbReference>
<dbReference type="InterPro" id="IPR011711">
    <property type="entry name" value="GntR_C"/>
</dbReference>
<proteinExistence type="predicted"/>
<reference evidence="5 6" key="2">
    <citation type="journal article" date="2015" name="Antonie Van Leeuwenhoek">
        <title>Thioclava indica sp. nov., isolated from surface seawater of the Indian Ocean.</title>
        <authorList>
            <person name="Liu Y."/>
            <person name="Lai Q."/>
            <person name="Du J."/>
            <person name="Xu H."/>
            <person name="Jiang L."/>
            <person name="Shao Z."/>
        </authorList>
    </citation>
    <scope>NUCLEOTIDE SEQUENCE [LARGE SCALE GENOMIC DNA]</scope>
    <source>
        <strain evidence="5 6">13D2W-2</strain>
    </source>
</reference>
<evidence type="ECO:0000256" key="3">
    <source>
        <dbReference type="ARBA" id="ARBA00023163"/>
    </source>
</evidence>
<evidence type="ECO:0000259" key="4">
    <source>
        <dbReference type="PROSITE" id="PS50949"/>
    </source>
</evidence>
<dbReference type="PRINTS" id="PR00035">
    <property type="entry name" value="HTHGNTR"/>
</dbReference>
<dbReference type="SUPFAM" id="SSF46785">
    <property type="entry name" value="Winged helix' DNA-binding domain"/>
    <property type="match status" value="1"/>
</dbReference>
<dbReference type="SUPFAM" id="SSF48008">
    <property type="entry name" value="GntR ligand-binding domain-like"/>
    <property type="match status" value="1"/>
</dbReference>
<dbReference type="AlphaFoldDB" id="A0A085TSM2"/>
<gene>
    <name evidence="5" type="ORF">DW2_17011</name>
</gene>
<keyword evidence="2" id="KW-0238">DNA-binding</keyword>
<dbReference type="Gene3D" id="1.20.120.530">
    <property type="entry name" value="GntR ligand-binding domain-like"/>
    <property type="match status" value="1"/>
</dbReference>
<dbReference type="GO" id="GO:0003700">
    <property type="term" value="F:DNA-binding transcription factor activity"/>
    <property type="evidence" value="ECO:0007669"/>
    <property type="project" value="InterPro"/>
</dbReference>
<dbReference type="PANTHER" id="PTHR43537">
    <property type="entry name" value="TRANSCRIPTIONAL REGULATOR, GNTR FAMILY"/>
    <property type="match status" value="1"/>
</dbReference>
<sequence>MRALVGEAEGRLPAERTLAAQIGCSRETLRAALAVLEQEGAIWRHVGQGTFAGPPPRGHLVREQILIEATSPAQLMQARLMIEPPVAAHAARAASSADLGYLRNLVEEGRCAGDRRTCEEADARFHRGIAEVAGNPVLLGVLDYLAGARRRAAWQREWERTYRRLGVAEFTGAHSAQHGAIVAAIAARDPSGAEAAMRDHLQTIEAAMRA</sequence>
<accession>A0A085TSM2</accession>
<dbReference type="EMBL" id="AQRC01000016">
    <property type="protein sequence ID" value="KFE33719.1"/>
    <property type="molecule type" value="Genomic_DNA"/>
</dbReference>
<dbReference type="InterPro" id="IPR008920">
    <property type="entry name" value="TF_FadR/GntR_C"/>
</dbReference>
<dbReference type="eggNOG" id="COG2186">
    <property type="taxonomic scope" value="Bacteria"/>
</dbReference>
<dbReference type="GO" id="GO:0003677">
    <property type="term" value="F:DNA binding"/>
    <property type="evidence" value="ECO:0007669"/>
    <property type="project" value="UniProtKB-KW"/>
</dbReference>
<dbReference type="STRING" id="1317124.DW2_17011"/>
<keyword evidence="1" id="KW-0805">Transcription regulation</keyword>
<feature type="domain" description="HTH gntR-type" evidence="4">
    <location>
        <begin position="1"/>
        <end position="55"/>
    </location>
</feature>
<dbReference type="InterPro" id="IPR036388">
    <property type="entry name" value="WH-like_DNA-bd_sf"/>
</dbReference>
<dbReference type="Pfam" id="PF07729">
    <property type="entry name" value="FCD"/>
    <property type="match status" value="1"/>
</dbReference>
<dbReference type="InterPro" id="IPR000524">
    <property type="entry name" value="Tscrpt_reg_HTH_GntR"/>
</dbReference>
<dbReference type="SMART" id="SM00345">
    <property type="entry name" value="HTH_GNTR"/>
    <property type="match status" value="1"/>
</dbReference>
<dbReference type="PANTHER" id="PTHR43537:SF5">
    <property type="entry name" value="UXU OPERON TRANSCRIPTIONAL REGULATOR"/>
    <property type="match status" value="1"/>
</dbReference>
<reference evidence="6" key="1">
    <citation type="submission" date="2013-04" db="EMBL/GenBank/DDBJ databases">
        <title>Thioclava sp. 13D2W-2 Genome Sequencing.</title>
        <authorList>
            <person name="Lai Q."/>
            <person name="Li G."/>
            <person name="Shao Z."/>
        </authorList>
    </citation>
    <scope>NUCLEOTIDE SEQUENCE [LARGE SCALE GENOMIC DNA]</scope>
    <source>
        <strain evidence="6">13D2W-2</strain>
    </source>
</reference>
<keyword evidence="6" id="KW-1185">Reference proteome</keyword>
<name>A0A085TSM2_9RHOB</name>